<dbReference type="InterPro" id="IPR042186">
    <property type="entry name" value="FimD_plug_dom"/>
</dbReference>
<evidence type="ECO:0000256" key="10">
    <source>
        <dbReference type="SAM" id="SignalP"/>
    </source>
</evidence>
<proteinExistence type="inferred from homology"/>
<name>A0A855SF87_PHOAN</name>
<dbReference type="PANTHER" id="PTHR30451">
    <property type="entry name" value="OUTER MEMBRANE USHER PROTEIN"/>
    <property type="match status" value="1"/>
</dbReference>
<dbReference type="InterPro" id="IPR000015">
    <property type="entry name" value="Fimb_usher"/>
</dbReference>
<dbReference type="EMBL" id="PYOY01000003">
    <property type="protein sequence ID" value="PSX08215.1"/>
    <property type="molecule type" value="Genomic_DNA"/>
</dbReference>
<sequence length="792" mass="87656">MHIKNLITILAVINSSLCMAQTEFDTSFMHGGENVRSDFLDHSTNNVPGKYLVDFYLNNKSYGRHVLVIKDDDKESICLPLTLLETLDLPINYEKMIDAFNPTEHCYNLEKIPKASAIFDFSTQSLSLQLPQLILLEDNEYSWDYGANGFILNYNANASHHYYRDHDKDSSSAFVNFDLQMNYDRWVFTTQASGTNKTGIRSSEYLVSTAIKPIKSAFAIGKTYTRSSVLNDFSFVGLTLYSDNSMEPHKTRGYAPIIEGFADSSSTITIKQGKYILLSRDIPAGHYSFSNINPIGSKDIVVEVESDTGKITKKIYPMSTLPNLLAEGDYDYNIATGRKGDFDNYIKNPFIFASLDRGFRYATLNTAVVLHDKYQSLGIGAGVPLSYFGAISFNVNGSRSEYNKTDKSQKRSLEGINTSLRYVKDITERTHVQFVAYEYHSTGYVDFNGFDPDSYDEYGSESLRNRFESILTHSFDHSYLSASGWYSNYRGIIASEYGGNVSFSTAFDNGVTASISGSITSSKSLGEDYSTTLSLSIPLSYKERDIFTNSSVTYSKTSGTTVSANTSFNSSDNVSHSVSASASKSERSASFSTNANLNPVAIGFNASTSNNSTSVGGSISGSVAAAEGAGIAYSSRRSQTIAIVNTKGLDKAKVNGRKADNFGNIIIPLSTYTQNRINLNSKDISHDIELNKTSYNVIPTDKAIIVRKFDYKKVQRYLLRVFNKDGTELPLGSQVTTDDNVYVGFIATQGVLMATLDSPSHYLHIKTNNQTCKVDISKIKPDLNEVKDIYCQ</sequence>
<dbReference type="Gene3D" id="2.60.40.3110">
    <property type="match status" value="1"/>
</dbReference>
<dbReference type="InterPro" id="IPR025885">
    <property type="entry name" value="PapC_N"/>
</dbReference>
<comment type="similarity">
    <text evidence="2">Belongs to the fimbrial export usher family.</text>
</comment>
<dbReference type="InterPro" id="IPR043142">
    <property type="entry name" value="PapC-like_C_sf"/>
</dbReference>
<evidence type="ECO:0000256" key="9">
    <source>
        <dbReference type="ARBA" id="ARBA00023237"/>
    </source>
</evidence>
<protein>
    <recommendedName>
        <fullName evidence="11">PapC N-terminal domain-containing protein</fullName>
    </recommendedName>
</protein>
<keyword evidence="7 10" id="KW-0732">Signal</keyword>
<evidence type="ECO:0000256" key="3">
    <source>
        <dbReference type="ARBA" id="ARBA00022448"/>
    </source>
</evidence>
<comment type="caution">
    <text evidence="12">The sequence shown here is derived from an EMBL/GenBank/DDBJ whole genome shotgun (WGS) entry which is preliminary data.</text>
</comment>
<dbReference type="Gene3D" id="2.60.40.2070">
    <property type="match status" value="1"/>
</dbReference>
<keyword evidence="3" id="KW-0813">Transport</keyword>
<gene>
    <name evidence="12" type="ORF">C0W41_09415</name>
</gene>
<evidence type="ECO:0000256" key="2">
    <source>
        <dbReference type="ARBA" id="ARBA00008064"/>
    </source>
</evidence>
<comment type="subcellular location">
    <subcellularLocation>
        <location evidence="1">Cell outer membrane</location>
        <topology evidence="1">Multi-pass membrane protein</topology>
    </subcellularLocation>
</comment>
<dbReference type="Gene3D" id="2.60.40.2610">
    <property type="entry name" value="Outer membrane usher protein FimD, plug domain"/>
    <property type="match status" value="1"/>
</dbReference>
<dbReference type="SUPFAM" id="SSF141729">
    <property type="entry name" value="FimD N-terminal domain-like"/>
    <property type="match status" value="1"/>
</dbReference>
<evidence type="ECO:0000256" key="8">
    <source>
        <dbReference type="ARBA" id="ARBA00023136"/>
    </source>
</evidence>
<dbReference type="RefSeq" id="WP_045133006.1">
    <property type="nucleotide sequence ID" value="NZ_JZSX01000005.1"/>
</dbReference>
<evidence type="ECO:0000313" key="12">
    <source>
        <dbReference type="EMBL" id="PSX08215.1"/>
    </source>
</evidence>
<feature type="chain" id="PRO_5032516974" description="PapC N-terminal domain-containing protein" evidence="10">
    <location>
        <begin position="21"/>
        <end position="792"/>
    </location>
</feature>
<reference evidence="12 13" key="1">
    <citation type="submission" date="2018-01" db="EMBL/GenBank/DDBJ databases">
        <title>Whole genome sequencing of Histamine producing bacteria.</title>
        <authorList>
            <person name="Butler K."/>
        </authorList>
    </citation>
    <scope>NUCLEOTIDE SEQUENCE [LARGE SCALE GENOMIC DNA]</scope>
    <source>
        <strain evidence="12 13">A2-1</strain>
    </source>
</reference>
<dbReference type="GeneID" id="61228935"/>
<dbReference type="AlphaFoldDB" id="A0A855SF87"/>
<evidence type="ECO:0000256" key="7">
    <source>
        <dbReference type="ARBA" id="ARBA00022729"/>
    </source>
</evidence>
<keyword evidence="6" id="KW-0812">Transmembrane</keyword>
<dbReference type="Pfam" id="PF00577">
    <property type="entry name" value="Usher"/>
    <property type="match status" value="1"/>
</dbReference>
<accession>A0A855SF87</accession>
<feature type="domain" description="PapC N-terminal" evidence="11">
    <location>
        <begin position="23"/>
        <end position="158"/>
    </location>
</feature>
<keyword evidence="8" id="KW-0472">Membrane</keyword>
<evidence type="ECO:0000256" key="1">
    <source>
        <dbReference type="ARBA" id="ARBA00004571"/>
    </source>
</evidence>
<feature type="signal peptide" evidence="10">
    <location>
        <begin position="1"/>
        <end position="20"/>
    </location>
</feature>
<keyword evidence="9" id="KW-0998">Cell outer membrane</keyword>
<evidence type="ECO:0000256" key="5">
    <source>
        <dbReference type="ARBA" id="ARBA00022558"/>
    </source>
</evidence>
<evidence type="ECO:0000256" key="4">
    <source>
        <dbReference type="ARBA" id="ARBA00022452"/>
    </source>
</evidence>
<keyword evidence="5" id="KW-1029">Fimbrium biogenesis</keyword>
<keyword evidence="4" id="KW-1134">Transmembrane beta strand</keyword>
<evidence type="ECO:0000313" key="13">
    <source>
        <dbReference type="Proteomes" id="UP000241440"/>
    </source>
</evidence>
<dbReference type="Gene3D" id="3.10.20.410">
    <property type="match status" value="1"/>
</dbReference>
<organism evidence="12 13">
    <name type="scientific">Photobacterium angustum</name>
    <dbReference type="NCBI Taxonomy" id="661"/>
    <lineage>
        <taxon>Bacteria</taxon>
        <taxon>Pseudomonadati</taxon>
        <taxon>Pseudomonadota</taxon>
        <taxon>Gammaproteobacteria</taxon>
        <taxon>Vibrionales</taxon>
        <taxon>Vibrionaceae</taxon>
        <taxon>Photobacterium</taxon>
    </lineage>
</organism>
<dbReference type="Pfam" id="PF13954">
    <property type="entry name" value="PapC_N"/>
    <property type="match status" value="1"/>
</dbReference>
<dbReference type="GO" id="GO:0015473">
    <property type="term" value="F:fimbrial usher porin activity"/>
    <property type="evidence" value="ECO:0007669"/>
    <property type="project" value="InterPro"/>
</dbReference>
<dbReference type="GO" id="GO:0009297">
    <property type="term" value="P:pilus assembly"/>
    <property type="evidence" value="ECO:0007669"/>
    <property type="project" value="InterPro"/>
</dbReference>
<evidence type="ECO:0000256" key="6">
    <source>
        <dbReference type="ARBA" id="ARBA00022692"/>
    </source>
</evidence>
<dbReference type="InterPro" id="IPR037224">
    <property type="entry name" value="PapC_N_sf"/>
</dbReference>
<dbReference type="PANTHER" id="PTHR30451:SF21">
    <property type="entry name" value="FIMBRIAL USHER DOMAIN-CONTAINING PROTEIN YDET-RELATED"/>
    <property type="match status" value="1"/>
</dbReference>
<dbReference type="GO" id="GO:0009279">
    <property type="term" value="C:cell outer membrane"/>
    <property type="evidence" value="ECO:0007669"/>
    <property type="project" value="UniProtKB-SubCell"/>
</dbReference>
<dbReference type="Proteomes" id="UP000241440">
    <property type="component" value="Unassembled WGS sequence"/>
</dbReference>
<evidence type="ECO:0000259" key="11">
    <source>
        <dbReference type="Pfam" id="PF13954"/>
    </source>
</evidence>